<reference evidence="3 4" key="1">
    <citation type="submission" date="2018-03" db="EMBL/GenBank/DDBJ databases">
        <authorList>
            <person name="Nguyen K."/>
            <person name="Fouts D."/>
            <person name="Sutton G."/>
        </authorList>
    </citation>
    <scope>NUCLEOTIDE SEQUENCE [LARGE SCALE GENOMIC DNA]</scope>
    <source>
        <strain evidence="3 4">AU14328</strain>
    </source>
</reference>
<sequence length="203" mass="22243">MDFSSIWNTGTVIVSAVSALIGGALGMIVRGIDVRQKFEKLRRELQQAEDEARARRAAAVRAARDAARNLEVFAHACHALTIENARGLRAGDAISFKLPELARVVGVGNSEEALELESAYRDLHQHVRSVNEHIAETCRDDHHGGPAEALSVLDARAYETAALALKLADRYRQSFDVPRTRLGGREHRIEAEILTRADEEGGA</sequence>
<dbReference type="Proteomes" id="UP000237811">
    <property type="component" value="Unassembled WGS sequence"/>
</dbReference>
<feature type="transmembrane region" description="Helical" evidence="2">
    <location>
        <begin position="12"/>
        <end position="32"/>
    </location>
</feature>
<evidence type="ECO:0000256" key="2">
    <source>
        <dbReference type="SAM" id="Phobius"/>
    </source>
</evidence>
<gene>
    <name evidence="3" type="ORF">C6P99_24625</name>
</gene>
<protein>
    <submittedName>
        <fullName evidence="3">Uncharacterized protein</fullName>
    </submittedName>
</protein>
<comment type="caution">
    <text evidence="3">The sequence shown here is derived from an EMBL/GenBank/DDBJ whole genome shotgun (WGS) entry which is preliminary data.</text>
</comment>
<feature type="coiled-coil region" evidence="1">
    <location>
        <begin position="31"/>
        <end position="58"/>
    </location>
</feature>
<proteinExistence type="predicted"/>
<keyword evidence="2" id="KW-0812">Transmembrane</keyword>
<dbReference type="AlphaFoldDB" id="A0AB37ALI9"/>
<keyword evidence="2" id="KW-0472">Membrane</keyword>
<evidence type="ECO:0000313" key="4">
    <source>
        <dbReference type="Proteomes" id="UP000237811"/>
    </source>
</evidence>
<evidence type="ECO:0000256" key="1">
    <source>
        <dbReference type="SAM" id="Coils"/>
    </source>
</evidence>
<organism evidence="3 4">
    <name type="scientific">Burkholderia multivorans</name>
    <dbReference type="NCBI Taxonomy" id="87883"/>
    <lineage>
        <taxon>Bacteria</taxon>
        <taxon>Pseudomonadati</taxon>
        <taxon>Pseudomonadota</taxon>
        <taxon>Betaproteobacteria</taxon>
        <taxon>Burkholderiales</taxon>
        <taxon>Burkholderiaceae</taxon>
        <taxon>Burkholderia</taxon>
        <taxon>Burkholderia cepacia complex</taxon>
    </lineage>
</organism>
<accession>A0AB37ALI9</accession>
<name>A0AB37ALI9_9BURK</name>
<dbReference type="EMBL" id="PVFR01000076">
    <property type="protein sequence ID" value="PRE42272.1"/>
    <property type="molecule type" value="Genomic_DNA"/>
</dbReference>
<dbReference type="RefSeq" id="WP_105778062.1">
    <property type="nucleotide sequence ID" value="NZ_JAHPOL010000008.1"/>
</dbReference>
<keyword evidence="1" id="KW-0175">Coiled coil</keyword>
<evidence type="ECO:0000313" key="3">
    <source>
        <dbReference type="EMBL" id="PRE42272.1"/>
    </source>
</evidence>
<keyword evidence="2" id="KW-1133">Transmembrane helix</keyword>